<evidence type="ECO:0000259" key="7">
    <source>
        <dbReference type="Pfam" id="PF04138"/>
    </source>
</evidence>
<evidence type="ECO:0000256" key="1">
    <source>
        <dbReference type="ARBA" id="ARBA00004141"/>
    </source>
</evidence>
<comment type="similarity">
    <text evidence="2">Belongs to the GtrA family.</text>
</comment>
<reference evidence="8" key="1">
    <citation type="journal article" date="2020" name="mSystems">
        <title>Genome- and Community-Level Interaction Insights into Carbon Utilization and Element Cycling Functions of Hydrothermarchaeota in Hydrothermal Sediment.</title>
        <authorList>
            <person name="Zhou Z."/>
            <person name="Liu Y."/>
            <person name="Xu W."/>
            <person name="Pan J."/>
            <person name="Luo Z.H."/>
            <person name="Li M."/>
        </authorList>
    </citation>
    <scope>NUCLEOTIDE SEQUENCE [LARGE SCALE GENOMIC DNA]</scope>
    <source>
        <strain evidence="8">HyVt-94</strain>
    </source>
</reference>
<accession>A0A7C5HVX4</accession>
<dbReference type="EMBL" id="DRTV01000001">
    <property type="protein sequence ID" value="HHF57792.1"/>
    <property type="molecule type" value="Genomic_DNA"/>
</dbReference>
<feature type="domain" description="GtrA/DPMS transmembrane" evidence="7">
    <location>
        <begin position="13"/>
        <end position="128"/>
    </location>
</feature>
<evidence type="ECO:0000256" key="2">
    <source>
        <dbReference type="ARBA" id="ARBA00009399"/>
    </source>
</evidence>
<dbReference type="GO" id="GO:0000271">
    <property type="term" value="P:polysaccharide biosynthetic process"/>
    <property type="evidence" value="ECO:0007669"/>
    <property type="project" value="InterPro"/>
</dbReference>
<organism evidence="8">
    <name type="scientific">candidate division WOR-3 bacterium</name>
    <dbReference type="NCBI Taxonomy" id="2052148"/>
    <lineage>
        <taxon>Bacteria</taxon>
        <taxon>Bacteria division WOR-3</taxon>
    </lineage>
</organism>
<evidence type="ECO:0000313" key="8">
    <source>
        <dbReference type="EMBL" id="HHF57792.1"/>
    </source>
</evidence>
<evidence type="ECO:0000256" key="6">
    <source>
        <dbReference type="SAM" id="Phobius"/>
    </source>
</evidence>
<dbReference type="PANTHER" id="PTHR38459:SF1">
    <property type="entry name" value="PROPHAGE BACTOPRENOL-LINKED GLUCOSE TRANSLOCASE HOMOLOG"/>
    <property type="match status" value="1"/>
</dbReference>
<evidence type="ECO:0000256" key="4">
    <source>
        <dbReference type="ARBA" id="ARBA00022989"/>
    </source>
</evidence>
<sequence length="129" mass="14513">MNYGIKEIKRIIKFGTVGFSGVIVNLGSLYILVQFLHISPKIAGAISIELSILNNYLWHSRWTFKDRGEKGVIGLIKYNIATIITSQAGNYIVYLLLLKTGLHYILAEILGIGAGAIFNYLFANFWVFR</sequence>
<name>A0A7C5HVX4_UNCW3</name>
<keyword evidence="3 6" id="KW-0812">Transmembrane</keyword>
<feature type="transmembrane region" description="Helical" evidence="6">
    <location>
        <begin position="104"/>
        <end position="128"/>
    </location>
</feature>
<protein>
    <submittedName>
        <fullName evidence="8">GtrA family protein</fullName>
    </submittedName>
</protein>
<dbReference type="AlphaFoldDB" id="A0A7C5HVX4"/>
<feature type="transmembrane region" description="Helical" evidence="6">
    <location>
        <begin position="12"/>
        <end position="32"/>
    </location>
</feature>
<dbReference type="GO" id="GO:0005886">
    <property type="term" value="C:plasma membrane"/>
    <property type="evidence" value="ECO:0007669"/>
    <property type="project" value="TreeGrafter"/>
</dbReference>
<comment type="caution">
    <text evidence="8">The sequence shown here is derived from an EMBL/GenBank/DDBJ whole genome shotgun (WGS) entry which is preliminary data.</text>
</comment>
<dbReference type="InterPro" id="IPR051401">
    <property type="entry name" value="GtrA_CellWall_Glycosyl"/>
</dbReference>
<feature type="transmembrane region" description="Helical" evidence="6">
    <location>
        <begin position="38"/>
        <end position="57"/>
    </location>
</feature>
<feature type="transmembrane region" description="Helical" evidence="6">
    <location>
        <begin position="78"/>
        <end position="98"/>
    </location>
</feature>
<gene>
    <name evidence="8" type="ORF">ENL41_00015</name>
</gene>
<comment type="subcellular location">
    <subcellularLocation>
        <location evidence="1">Membrane</location>
        <topology evidence="1">Multi-pass membrane protein</topology>
    </subcellularLocation>
</comment>
<dbReference type="Proteomes" id="UP000886014">
    <property type="component" value="Unassembled WGS sequence"/>
</dbReference>
<keyword evidence="5 6" id="KW-0472">Membrane</keyword>
<evidence type="ECO:0000256" key="3">
    <source>
        <dbReference type="ARBA" id="ARBA00022692"/>
    </source>
</evidence>
<dbReference type="Pfam" id="PF04138">
    <property type="entry name" value="GtrA_DPMS_TM"/>
    <property type="match status" value="1"/>
</dbReference>
<keyword evidence="4 6" id="KW-1133">Transmembrane helix</keyword>
<dbReference type="InterPro" id="IPR007267">
    <property type="entry name" value="GtrA_DPMS_TM"/>
</dbReference>
<dbReference type="PANTHER" id="PTHR38459">
    <property type="entry name" value="PROPHAGE BACTOPRENOL-LINKED GLUCOSE TRANSLOCASE HOMOLOG"/>
    <property type="match status" value="1"/>
</dbReference>
<evidence type="ECO:0000256" key="5">
    <source>
        <dbReference type="ARBA" id="ARBA00023136"/>
    </source>
</evidence>
<proteinExistence type="inferred from homology"/>